<proteinExistence type="predicted"/>
<comment type="caution">
    <text evidence="1">The sequence shown here is derived from an EMBL/GenBank/DDBJ whole genome shotgun (WGS) entry which is preliminary data.</text>
</comment>
<dbReference type="EMBL" id="JBHTIL010000001">
    <property type="protein sequence ID" value="MFD0926446.1"/>
    <property type="molecule type" value="Genomic_DNA"/>
</dbReference>
<sequence length="126" mass="13561">MSNKVPTVTVCRGCCCGTRKKHPDVDHDAQLDVLRESASDAARVRTSDCLDDCKRSNVMVVTPSRGGRAEGGRPVWLQKVLTVSAMHDIGEWLHAGGPGIATPPPAVERLVYRPGSSKKGKKKKKG</sequence>
<dbReference type="Proteomes" id="UP001597068">
    <property type="component" value="Unassembled WGS sequence"/>
</dbReference>
<reference evidence="2" key="1">
    <citation type="journal article" date="2019" name="Int. J. Syst. Evol. Microbiol.">
        <title>The Global Catalogue of Microorganisms (GCM) 10K type strain sequencing project: providing services to taxonomists for standard genome sequencing and annotation.</title>
        <authorList>
            <consortium name="The Broad Institute Genomics Platform"/>
            <consortium name="The Broad Institute Genome Sequencing Center for Infectious Disease"/>
            <person name="Wu L."/>
            <person name="Ma J."/>
        </authorList>
    </citation>
    <scope>NUCLEOTIDE SEQUENCE [LARGE SCALE GENOMIC DNA]</scope>
    <source>
        <strain evidence="2">CCUG 50873</strain>
    </source>
</reference>
<accession>A0ABW3G7M1</accession>
<name>A0ABW3G7M1_9NOCA</name>
<dbReference type="RefSeq" id="WP_253645680.1">
    <property type="nucleotide sequence ID" value="NZ_BAAAMO010000002.1"/>
</dbReference>
<protein>
    <submittedName>
        <fullName evidence="1">(2Fe-2S) ferredoxin domain-containing protein</fullName>
    </submittedName>
</protein>
<gene>
    <name evidence="1" type="ORF">ACFQ04_11950</name>
</gene>
<organism evidence="1 2">
    <name type="scientific">Williamsia deligens</name>
    <dbReference type="NCBI Taxonomy" id="321325"/>
    <lineage>
        <taxon>Bacteria</taxon>
        <taxon>Bacillati</taxon>
        <taxon>Actinomycetota</taxon>
        <taxon>Actinomycetes</taxon>
        <taxon>Mycobacteriales</taxon>
        <taxon>Nocardiaceae</taxon>
        <taxon>Williamsia</taxon>
    </lineage>
</organism>
<evidence type="ECO:0000313" key="2">
    <source>
        <dbReference type="Proteomes" id="UP001597068"/>
    </source>
</evidence>
<evidence type="ECO:0000313" key="1">
    <source>
        <dbReference type="EMBL" id="MFD0926446.1"/>
    </source>
</evidence>
<keyword evidence="2" id="KW-1185">Reference proteome</keyword>